<organism evidence="2 3">
    <name type="scientific">Tribonema minus</name>
    <dbReference type="NCBI Taxonomy" id="303371"/>
    <lineage>
        <taxon>Eukaryota</taxon>
        <taxon>Sar</taxon>
        <taxon>Stramenopiles</taxon>
        <taxon>Ochrophyta</taxon>
        <taxon>PX clade</taxon>
        <taxon>Xanthophyceae</taxon>
        <taxon>Tribonematales</taxon>
        <taxon>Tribonemataceae</taxon>
        <taxon>Tribonema</taxon>
    </lineage>
</organism>
<dbReference type="Proteomes" id="UP000664859">
    <property type="component" value="Unassembled WGS sequence"/>
</dbReference>
<sequence length="59" mass="6528">MLQFFKMDTIGEASILMYLLVKLLKLLVVVAVADVSLPREMLRQKTPRIDGSGLAEAPP</sequence>
<dbReference type="EMBL" id="JAFCMP010000337">
    <property type="protein sequence ID" value="KAG5181077.1"/>
    <property type="molecule type" value="Genomic_DNA"/>
</dbReference>
<protein>
    <submittedName>
        <fullName evidence="2">Uncharacterized protein</fullName>
    </submittedName>
</protein>
<name>A0A836CCY7_9STRA</name>
<keyword evidence="1" id="KW-1133">Transmembrane helix</keyword>
<keyword evidence="3" id="KW-1185">Reference proteome</keyword>
<keyword evidence="1" id="KW-0812">Transmembrane</keyword>
<reference evidence="2" key="1">
    <citation type="submission" date="2021-02" db="EMBL/GenBank/DDBJ databases">
        <title>First Annotated Genome of the Yellow-green Alga Tribonema minus.</title>
        <authorList>
            <person name="Mahan K.M."/>
        </authorList>
    </citation>
    <scope>NUCLEOTIDE SEQUENCE</scope>
    <source>
        <strain evidence="2">UTEX B ZZ1240</strain>
    </source>
</reference>
<keyword evidence="1" id="KW-0472">Membrane</keyword>
<evidence type="ECO:0000313" key="2">
    <source>
        <dbReference type="EMBL" id="KAG5181077.1"/>
    </source>
</evidence>
<dbReference type="AlphaFoldDB" id="A0A836CCY7"/>
<evidence type="ECO:0000313" key="3">
    <source>
        <dbReference type="Proteomes" id="UP000664859"/>
    </source>
</evidence>
<gene>
    <name evidence="2" type="ORF">JKP88DRAFT_290857</name>
</gene>
<accession>A0A836CCY7</accession>
<evidence type="ECO:0000256" key="1">
    <source>
        <dbReference type="SAM" id="Phobius"/>
    </source>
</evidence>
<feature type="transmembrane region" description="Helical" evidence="1">
    <location>
        <begin position="15"/>
        <end position="37"/>
    </location>
</feature>
<proteinExistence type="predicted"/>
<comment type="caution">
    <text evidence="2">The sequence shown here is derived from an EMBL/GenBank/DDBJ whole genome shotgun (WGS) entry which is preliminary data.</text>
</comment>